<accession>A0AAW0JS78</accession>
<dbReference type="PANTHER" id="PTHR31623:SF17">
    <property type="entry name" value="F21J9.9"/>
    <property type="match status" value="1"/>
</dbReference>
<comment type="similarity">
    <text evidence="1">Belongs to the plant acyltransferase family.</text>
</comment>
<evidence type="ECO:0000256" key="1">
    <source>
        <dbReference type="ARBA" id="ARBA00009861"/>
    </source>
</evidence>
<gene>
    <name evidence="4" type="primary">ACT_28</name>
    <name evidence="4" type="ORF">CFP56_028622</name>
</gene>
<keyword evidence="2" id="KW-0808">Transferase</keyword>
<sequence>MKLEVQVISEDTVKPSSPTPQHLHHYQLSFLDQLQPLVFMPLVFYYPNYSEANLSNVEQSDRIKKSLADALTRFHMLAGRVKDNLCIDCNDEGVHYVEAKVKCSLSEFLLSPTPCELNKFLPFELDEVNELPTAIQVTFFNCGGLAIGILMSHRIMDALSFILFLKSWSAIARGDGNIVSPPMDSAKLFPPQDLSGFNPNIGITKDKIVTKRFVFDASAITEIRGKYSSDDKSIEYPRPTRVEALSAFIWSRFMAATQPKADPNKIYSIIHAVNLRTKTDPPLPYDYFGNICRIAMSVPSRDIEEGFHGIIKPIREAIKKIDGNFVKMLQQGDLYLKYVKENSSIFLKGELLTLAFTSLCKFPLYEVDFGWGKPAWVSSSKLTYKNLVSFIDTKSGDGIEAWLNLKEEDMAKLETDEELLAYVSRLNLLEVEAISQDTVKPSFPTPPHLHHYQLSFLDQLQPLVFMPLVHFYPKYSDTNLTNIEQSDRIKKSLSDALTRFYMLAGRVKDNRYVDCNDEGVHYVEAKANCKLSEFLEDPIPGEINKLLPFELDEVNELPAAVQVTFFNCGGLVIGVLMSHRITDALSFILFLNSWAAIARGHGNIVTPPMDSATLFPPQELSGLNMNIGITKDNIVTKRFVFDASAIGSIREKYSSDDKSIEYPRPTRVEALSAFIWSRFMASTQSKPDPNMIYKIVQALNLRTRTDPPLSYDYFGNISRFAMSVPPRDTEEGFYGIIKPMREAIQKIDGDFVKMLQQGDVYLKYLKENLANFVKGELVTLSFTSLCRFPLYEVDFGWGKPAWVTSAKFTFKNLITFIDTKSGDGIEVWINLKAEDMAKFETDNELLVFVSPKNFVLG</sequence>
<comment type="caution">
    <text evidence="4">The sequence shown here is derived from an EMBL/GenBank/DDBJ whole genome shotgun (WGS) entry which is preliminary data.</text>
</comment>
<evidence type="ECO:0000256" key="3">
    <source>
        <dbReference type="ARBA" id="ARBA00023315"/>
    </source>
</evidence>
<dbReference type="Gene3D" id="3.30.559.10">
    <property type="entry name" value="Chloramphenicol acetyltransferase-like domain"/>
    <property type="match status" value="4"/>
</dbReference>
<name>A0AAW0JS78_QUESU</name>
<keyword evidence="3" id="KW-0012">Acyltransferase</keyword>
<evidence type="ECO:0000256" key="2">
    <source>
        <dbReference type="ARBA" id="ARBA00022679"/>
    </source>
</evidence>
<reference evidence="4 5" key="1">
    <citation type="journal article" date="2018" name="Sci. Data">
        <title>The draft genome sequence of cork oak.</title>
        <authorList>
            <person name="Ramos A.M."/>
            <person name="Usie A."/>
            <person name="Barbosa P."/>
            <person name="Barros P.M."/>
            <person name="Capote T."/>
            <person name="Chaves I."/>
            <person name="Simoes F."/>
            <person name="Abreu I."/>
            <person name="Carrasquinho I."/>
            <person name="Faro C."/>
            <person name="Guimaraes J.B."/>
            <person name="Mendonca D."/>
            <person name="Nobrega F."/>
            <person name="Rodrigues L."/>
            <person name="Saibo N.J.M."/>
            <person name="Varela M.C."/>
            <person name="Egas C."/>
            <person name="Matos J."/>
            <person name="Miguel C.M."/>
            <person name="Oliveira M.M."/>
            <person name="Ricardo C.P."/>
            <person name="Goncalves S."/>
        </authorList>
    </citation>
    <scope>NUCLEOTIDE SEQUENCE [LARGE SCALE GENOMIC DNA]</scope>
    <source>
        <strain evidence="5">cv. HL8</strain>
    </source>
</reference>
<dbReference type="AlphaFoldDB" id="A0AAW0JS78"/>
<dbReference type="InterPro" id="IPR023213">
    <property type="entry name" value="CAT-like_dom_sf"/>
</dbReference>
<dbReference type="PANTHER" id="PTHR31623">
    <property type="entry name" value="F21J9.9"/>
    <property type="match status" value="1"/>
</dbReference>
<evidence type="ECO:0000313" key="4">
    <source>
        <dbReference type="EMBL" id="KAK7829848.1"/>
    </source>
</evidence>
<evidence type="ECO:0000313" key="5">
    <source>
        <dbReference type="Proteomes" id="UP000237347"/>
    </source>
</evidence>
<dbReference type="Pfam" id="PF02458">
    <property type="entry name" value="Transferase"/>
    <property type="match status" value="2"/>
</dbReference>
<dbReference type="EMBL" id="PKMF04000471">
    <property type="protein sequence ID" value="KAK7829848.1"/>
    <property type="molecule type" value="Genomic_DNA"/>
</dbReference>
<dbReference type="GO" id="GO:0016746">
    <property type="term" value="F:acyltransferase activity"/>
    <property type="evidence" value="ECO:0007669"/>
    <property type="project" value="UniProtKB-KW"/>
</dbReference>
<proteinExistence type="inferred from homology"/>
<keyword evidence="5" id="KW-1185">Reference proteome</keyword>
<protein>
    <submittedName>
        <fullName evidence="4">Vinorine synthase</fullName>
    </submittedName>
</protein>
<dbReference type="Proteomes" id="UP000237347">
    <property type="component" value="Unassembled WGS sequence"/>
</dbReference>
<organism evidence="4 5">
    <name type="scientific">Quercus suber</name>
    <name type="common">Cork oak</name>
    <dbReference type="NCBI Taxonomy" id="58331"/>
    <lineage>
        <taxon>Eukaryota</taxon>
        <taxon>Viridiplantae</taxon>
        <taxon>Streptophyta</taxon>
        <taxon>Embryophyta</taxon>
        <taxon>Tracheophyta</taxon>
        <taxon>Spermatophyta</taxon>
        <taxon>Magnoliopsida</taxon>
        <taxon>eudicotyledons</taxon>
        <taxon>Gunneridae</taxon>
        <taxon>Pentapetalae</taxon>
        <taxon>rosids</taxon>
        <taxon>fabids</taxon>
        <taxon>Fagales</taxon>
        <taxon>Fagaceae</taxon>
        <taxon>Quercus</taxon>
    </lineage>
</organism>